<gene>
    <name evidence="10" type="ORF">NE237_018412</name>
</gene>
<comment type="function">
    <text evidence="7">Involved in cellular auxin homeostasis by regulating auxin metabolism. Regulates intracellular auxin accumulation at the endoplasmic reticulum and thus auxin availability for nuclear auxin signaling.</text>
</comment>
<comment type="subcellular location">
    <subcellularLocation>
        <location evidence="1">Endoplasmic reticulum membrane</location>
        <topology evidence="1">Multi-pass membrane protein</topology>
    </subcellularLocation>
</comment>
<sequence length="420" mass="45979">MGLLTLLEVAAMPVLQVLLISILGAFMATEYWNLLNADARRYLNKIVFVIFTPSLIFASLAKTVNFQDVITWWFMPINMGLTFLFGGILGWIFVKILKPEPYLEGLIIATCSSGNMGNLLVIVIPAVCNEDGSPFGDPDVCNYAAVSYISFSMALGGLYIWTYTFHLVRNSALAYKAMLHAEGSLATRPNNDFNANSESYLLKADDQGQASIQVPSTKPINEDMEEQLVVAQSSGKAGDKKSLWEKLTGVLHQLVEELMAPATVAAVVGFVFGCIPWLRNLIVGKTAPLRVIQDSIKLLGDGTIPCITLILGGNLIQGLRSARLKPIIIIGVILVRYMILPLIGLGVVKVAGDLGFLSSDPLYRYVLMLQFTLPPAMGIGTMAQLFDVGKEECSVLFMWTYLVAAFALTIWSTVYMWVLS</sequence>
<evidence type="ECO:0000256" key="5">
    <source>
        <dbReference type="ARBA" id="ARBA00023136"/>
    </source>
</evidence>
<dbReference type="InterPro" id="IPR004776">
    <property type="entry name" value="Mem_transp_PIN-like"/>
</dbReference>
<evidence type="ECO:0000256" key="6">
    <source>
        <dbReference type="ARBA" id="ARBA00023294"/>
    </source>
</evidence>
<dbReference type="GO" id="GO:0080162">
    <property type="term" value="P:endoplasmic reticulum to cytosol auxin transport"/>
    <property type="evidence" value="ECO:0007669"/>
    <property type="project" value="InterPro"/>
</dbReference>
<dbReference type="AlphaFoldDB" id="A0A9Q0K9T3"/>
<dbReference type="EMBL" id="JAMYWD010000007">
    <property type="protein sequence ID" value="KAJ4966563.1"/>
    <property type="molecule type" value="Genomic_DNA"/>
</dbReference>
<dbReference type="Proteomes" id="UP001141806">
    <property type="component" value="Unassembled WGS sequence"/>
</dbReference>
<comment type="similarity">
    <text evidence="8">Belongs to the auxin efflux carrier (TC 2.A.69.2) family.</text>
</comment>
<accession>A0A9Q0K9T3</accession>
<keyword evidence="11" id="KW-1185">Reference proteome</keyword>
<evidence type="ECO:0000313" key="10">
    <source>
        <dbReference type="EMBL" id="KAJ4966563.1"/>
    </source>
</evidence>
<evidence type="ECO:0000256" key="1">
    <source>
        <dbReference type="ARBA" id="ARBA00004477"/>
    </source>
</evidence>
<evidence type="ECO:0000256" key="2">
    <source>
        <dbReference type="ARBA" id="ARBA00022448"/>
    </source>
</evidence>
<reference evidence="10" key="1">
    <citation type="journal article" date="2023" name="Plant J.">
        <title>The genome of the king protea, Protea cynaroides.</title>
        <authorList>
            <person name="Chang J."/>
            <person name="Duong T.A."/>
            <person name="Schoeman C."/>
            <person name="Ma X."/>
            <person name="Roodt D."/>
            <person name="Barker N."/>
            <person name="Li Z."/>
            <person name="Van de Peer Y."/>
            <person name="Mizrachi E."/>
        </authorList>
    </citation>
    <scope>NUCLEOTIDE SEQUENCE</scope>
    <source>
        <tissue evidence="10">Young leaves</tissue>
    </source>
</reference>
<protein>
    <recommendedName>
        <fullName evidence="12">Auxin efflux carrier family protein</fullName>
    </recommendedName>
</protein>
<dbReference type="InterPro" id="IPR045033">
    <property type="entry name" value="PILS1/3/4/5/7"/>
</dbReference>
<feature type="transmembrane region" description="Helical" evidence="9">
    <location>
        <begin position="46"/>
        <end position="64"/>
    </location>
</feature>
<feature type="transmembrane region" description="Helical" evidence="9">
    <location>
        <begin position="328"/>
        <end position="350"/>
    </location>
</feature>
<evidence type="ECO:0008006" key="12">
    <source>
        <dbReference type="Google" id="ProtNLM"/>
    </source>
</evidence>
<feature type="transmembrane region" description="Helical" evidence="9">
    <location>
        <begin position="258"/>
        <end position="278"/>
    </location>
</feature>
<feature type="transmembrane region" description="Helical" evidence="9">
    <location>
        <begin position="12"/>
        <end position="34"/>
    </location>
</feature>
<evidence type="ECO:0000256" key="7">
    <source>
        <dbReference type="ARBA" id="ARBA00025100"/>
    </source>
</evidence>
<evidence type="ECO:0000256" key="8">
    <source>
        <dbReference type="ARBA" id="ARBA00025752"/>
    </source>
</evidence>
<evidence type="ECO:0000256" key="3">
    <source>
        <dbReference type="ARBA" id="ARBA00022692"/>
    </source>
</evidence>
<evidence type="ECO:0000256" key="4">
    <source>
        <dbReference type="ARBA" id="ARBA00022989"/>
    </source>
</evidence>
<feature type="transmembrane region" description="Helical" evidence="9">
    <location>
        <begin position="70"/>
        <end position="94"/>
    </location>
</feature>
<feature type="transmembrane region" description="Helical" evidence="9">
    <location>
        <begin position="147"/>
        <end position="168"/>
    </location>
</feature>
<name>A0A9Q0K9T3_9MAGN</name>
<proteinExistence type="inferred from homology"/>
<keyword evidence="2" id="KW-0813">Transport</keyword>
<feature type="transmembrane region" description="Helical" evidence="9">
    <location>
        <begin position="106"/>
        <end position="127"/>
    </location>
</feature>
<evidence type="ECO:0000313" key="11">
    <source>
        <dbReference type="Proteomes" id="UP001141806"/>
    </source>
</evidence>
<evidence type="ECO:0000256" key="9">
    <source>
        <dbReference type="SAM" id="Phobius"/>
    </source>
</evidence>
<dbReference type="Pfam" id="PF03547">
    <property type="entry name" value="Mem_trans"/>
    <property type="match status" value="1"/>
</dbReference>
<comment type="caution">
    <text evidence="10">The sequence shown here is derived from an EMBL/GenBank/DDBJ whole genome shotgun (WGS) entry which is preliminary data.</text>
</comment>
<keyword evidence="3 9" id="KW-0812">Transmembrane</keyword>
<keyword evidence="5 9" id="KW-0472">Membrane</keyword>
<feature type="transmembrane region" description="Helical" evidence="9">
    <location>
        <begin position="298"/>
        <end position="316"/>
    </location>
</feature>
<feature type="transmembrane region" description="Helical" evidence="9">
    <location>
        <begin position="362"/>
        <end position="383"/>
    </location>
</feature>
<feature type="transmembrane region" description="Helical" evidence="9">
    <location>
        <begin position="395"/>
        <end position="418"/>
    </location>
</feature>
<keyword evidence="4 9" id="KW-1133">Transmembrane helix</keyword>
<dbReference type="OrthoDB" id="191139at2759"/>
<dbReference type="GO" id="GO:0009734">
    <property type="term" value="P:auxin-activated signaling pathway"/>
    <property type="evidence" value="ECO:0007669"/>
    <property type="project" value="UniProtKB-KW"/>
</dbReference>
<dbReference type="GO" id="GO:0005789">
    <property type="term" value="C:endoplasmic reticulum membrane"/>
    <property type="evidence" value="ECO:0007669"/>
    <property type="project" value="UniProtKB-SubCell"/>
</dbReference>
<dbReference type="PANTHER" id="PTHR31651">
    <property type="match status" value="1"/>
</dbReference>
<dbReference type="PANTHER" id="PTHR31651:SF3">
    <property type="entry name" value="PROTEIN PIN-LIKES 7"/>
    <property type="match status" value="1"/>
</dbReference>
<organism evidence="10 11">
    <name type="scientific">Protea cynaroides</name>
    <dbReference type="NCBI Taxonomy" id="273540"/>
    <lineage>
        <taxon>Eukaryota</taxon>
        <taxon>Viridiplantae</taxon>
        <taxon>Streptophyta</taxon>
        <taxon>Embryophyta</taxon>
        <taxon>Tracheophyta</taxon>
        <taxon>Spermatophyta</taxon>
        <taxon>Magnoliopsida</taxon>
        <taxon>Proteales</taxon>
        <taxon>Proteaceae</taxon>
        <taxon>Protea</taxon>
    </lineage>
</organism>
<keyword evidence="6" id="KW-0927">Auxin signaling pathway</keyword>